<evidence type="ECO:0000259" key="11">
    <source>
        <dbReference type="PROSITE" id="PS50071"/>
    </source>
</evidence>
<evidence type="ECO:0000256" key="6">
    <source>
        <dbReference type="ARBA" id="ARBA00023163"/>
    </source>
</evidence>
<dbReference type="CDD" id="cd00086">
    <property type="entry name" value="homeodomain"/>
    <property type="match status" value="1"/>
</dbReference>
<feature type="domain" description="Homeobox" evidence="11">
    <location>
        <begin position="75"/>
        <end position="135"/>
    </location>
</feature>
<protein>
    <recommendedName>
        <fullName evidence="11">Homeobox domain-containing protein</fullName>
    </recommendedName>
</protein>
<dbReference type="SMART" id="SM00389">
    <property type="entry name" value="HOX"/>
    <property type="match status" value="1"/>
</dbReference>
<dbReference type="GO" id="GO:0000978">
    <property type="term" value="F:RNA polymerase II cis-regulatory region sequence-specific DNA binding"/>
    <property type="evidence" value="ECO:0007669"/>
    <property type="project" value="TreeGrafter"/>
</dbReference>
<organism evidence="12 13">
    <name type="scientific">Neogobius melanostomus</name>
    <name type="common">round goby</name>
    <dbReference type="NCBI Taxonomy" id="47308"/>
    <lineage>
        <taxon>Eukaryota</taxon>
        <taxon>Metazoa</taxon>
        <taxon>Chordata</taxon>
        <taxon>Craniata</taxon>
        <taxon>Vertebrata</taxon>
        <taxon>Euteleostomi</taxon>
        <taxon>Actinopterygii</taxon>
        <taxon>Neopterygii</taxon>
        <taxon>Teleostei</taxon>
        <taxon>Neoteleostei</taxon>
        <taxon>Acanthomorphata</taxon>
        <taxon>Gobiaria</taxon>
        <taxon>Gobiiformes</taxon>
        <taxon>Gobioidei</taxon>
        <taxon>Gobiidae</taxon>
        <taxon>Benthophilinae</taxon>
        <taxon>Neogobiini</taxon>
        <taxon>Neogobius</taxon>
    </lineage>
</organism>
<dbReference type="PANTHER" id="PTHR24340">
    <property type="entry name" value="HOMEOBOX PROTEIN NKX"/>
    <property type="match status" value="1"/>
</dbReference>
<dbReference type="GO" id="GO:0030154">
    <property type="term" value="P:cell differentiation"/>
    <property type="evidence" value="ECO:0007669"/>
    <property type="project" value="TreeGrafter"/>
</dbReference>
<dbReference type="Gene3D" id="1.10.10.60">
    <property type="entry name" value="Homeodomain-like"/>
    <property type="match status" value="1"/>
</dbReference>
<evidence type="ECO:0000256" key="10">
    <source>
        <dbReference type="SAM" id="MobiDB-lite"/>
    </source>
</evidence>
<dbReference type="InterPro" id="IPR050394">
    <property type="entry name" value="Homeobox_NK-like"/>
</dbReference>
<dbReference type="GO" id="GO:0005634">
    <property type="term" value="C:nucleus"/>
    <property type="evidence" value="ECO:0007669"/>
    <property type="project" value="UniProtKB-SubCell"/>
</dbReference>
<reference evidence="12" key="2">
    <citation type="submission" date="2025-09" db="UniProtKB">
        <authorList>
            <consortium name="Ensembl"/>
        </authorList>
    </citation>
    <scope>IDENTIFICATION</scope>
</reference>
<dbReference type="Pfam" id="PF00046">
    <property type="entry name" value="Homeodomain"/>
    <property type="match status" value="1"/>
</dbReference>
<evidence type="ECO:0000256" key="4">
    <source>
        <dbReference type="ARBA" id="ARBA00023125"/>
    </source>
</evidence>
<dbReference type="AlphaFoldDB" id="A0A8C6WYA8"/>
<keyword evidence="5 8" id="KW-0371">Homeobox</keyword>
<dbReference type="InterPro" id="IPR017970">
    <property type="entry name" value="Homeobox_CS"/>
</dbReference>
<evidence type="ECO:0000256" key="8">
    <source>
        <dbReference type="PROSITE-ProRule" id="PRU00108"/>
    </source>
</evidence>
<dbReference type="InterPro" id="IPR009057">
    <property type="entry name" value="Homeodomain-like_sf"/>
</dbReference>
<dbReference type="PRINTS" id="PR00024">
    <property type="entry name" value="HOMEOBOX"/>
</dbReference>
<comment type="subcellular location">
    <subcellularLocation>
        <location evidence="1 8 9">Nucleus</location>
    </subcellularLocation>
</comment>
<evidence type="ECO:0000256" key="1">
    <source>
        <dbReference type="ARBA" id="ARBA00004123"/>
    </source>
</evidence>
<name>A0A8C6WYA8_9GOBI</name>
<feature type="DNA-binding region" description="Homeobox" evidence="8">
    <location>
        <begin position="77"/>
        <end position="136"/>
    </location>
</feature>
<keyword evidence="6" id="KW-0804">Transcription</keyword>
<dbReference type="Proteomes" id="UP000694523">
    <property type="component" value="Unplaced"/>
</dbReference>
<feature type="compositionally biased region" description="Low complexity" evidence="10">
    <location>
        <begin position="65"/>
        <end position="75"/>
    </location>
</feature>
<dbReference type="InterPro" id="IPR001356">
    <property type="entry name" value="HD"/>
</dbReference>
<evidence type="ECO:0000256" key="3">
    <source>
        <dbReference type="ARBA" id="ARBA00023015"/>
    </source>
</evidence>
<keyword evidence="4 8" id="KW-0238">DNA-binding</keyword>
<dbReference type="SUPFAM" id="SSF46689">
    <property type="entry name" value="Homeodomain-like"/>
    <property type="match status" value="1"/>
</dbReference>
<keyword evidence="13" id="KW-1185">Reference proteome</keyword>
<keyword evidence="2" id="KW-0217">Developmental protein</keyword>
<evidence type="ECO:0000256" key="5">
    <source>
        <dbReference type="ARBA" id="ARBA00023155"/>
    </source>
</evidence>
<accession>A0A8C6WYA8</accession>
<dbReference type="InterPro" id="IPR020479">
    <property type="entry name" value="HD_metazoa"/>
</dbReference>
<dbReference type="PROSITE" id="PS50071">
    <property type="entry name" value="HOMEOBOX_2"/>
    <property type="match status" value="1"/>
</dbReference>
<evidence type="ECO:0000256" key="7">
    <source>
        <dbReference type="ARBA" id="ARBA00023242"/>
    </source>
</evidence>
<evidence type="ECO:0000256" key="2">
    <source>
        <dbReference type="ARBA" id="ARBA00022473"/>
    </source>
</evidence>
<evidence type="ECO:0000256" key="9">
    <source>
        <dbReference type="RuleBase" id="RU000682"/>
    </source>
</evidence>
<evidence type="ECO:0000313" key="13">
    <source>
        <dbReference type="Proteomes" id="UP000694523"/>
    </source>
</evidence>
<keyword evidence="7 8" id="KW-0539">Nucleus</keyword>
<dbReference type="GO" id="GO:0000981">
    <property type="term" value="F:DNA-binding transcription factor activity, RNA polymerase II-specific"/>
    <property type="evidence" value="ECO:0007669"/>
    <property type="project" value="InterPro"/>
</dbReference>
<evidence type="ECO:0000313" key="12">
    <source>
        <dbReference type="Ensembl" id="ENSNMLP00000040504.1"/>
    </source>
</evidence>
<dbReference type="PROSITE" id="PS00027">
    <property type="entry name" value="HOMEOBOX_1"/>
    <property type="match status" value="1"/>
</dbReference>
<feature type="region of interest" description="Disordered" evidence="10">
    <location>
        <begin position="54"/>
        <end position="79"/>
    </location>
</feature>
<dbReference type="Ensembl" id="ENSNMLT00000045047.1">
    <property type="protein sequence ID" value="ENSNMLP00000040504.1"/>
    <property type="gene ID" value="ENSNMLG00000024878.1"/>
</dbReference>
<dbReference type="PANTHER" id="PTHR24340:SF38">
    <property type="entry name" value="HOMEOBOX PROTEIN NKX-3.1"/>
    <property type="match status" value="1"/>
</dbReference>
<reference evidence="12" key="1">
    <citation type="submission" date="2025-08" db="UniProtKB">
        <authorList>
            <consortium name="Ensembl"/>
        </authorList>
    </citation>
    <scope>IDENTIFICATION</scope>
</reference>
<proteinExistence type="predicted"/>
<sequence length="187" mass="21860">MSAEVKPLTSFLIEDILGLKDRTWSLQRMESCSQWTEEHTVSEGCFNSDMNDMQTDTLDVPCPSPSEASGPSSGGKQKRTRAAFTHLQVMELEKKFNHQKYLSAPERAHLASALRLTETQVKIWFQNRRYKTKRKQQTDFSKEMYKVEERILRDNFVRATLLTSFSKTYHCSPYLWDYGCSWRQTLL</sequence>
<keyword evidence="3" id="KW-0805">Transcription regulation</keyword>